<keyword evidence="2" id="KW-1185">Reference proteome</keyword>
<sequence length="286" mass="32018">MLRLAIATCLKYPNLLAPYDDLTPLLAAEGIEAHLLPWDDPAVDWSGFDAAVLIGAWGYHRRMAEFLDWLGRLEDCGTVVLNSPDLIRWNSRKTYLRELAERGIRVVPTVFVEPGEQIRLHDILTDRNWPQAVLKPAISAGADDTARISLAEADAHQPNLATILTYGPAMIQPFMPEVSAGEWSLYYFAGELSHTVVKRPVAGDYRVQHDFGGTVEALDPPTWLRDQAEAALAALPESPLYARIDGLCRDRDFYLMEAELIEPYLYLEYSEPAPKRFVGALAGRLR</sequence>
<dbReference type="GO" id="GO:0005524">
    <property type="term" value="F:ATP binding"/>
    <property type="evidence" value="ECO:0007669"/>
    <property type="project" value="InterPro"/>
</dbReference>
<dbReference type="InterPro" id="IPR053191">
    <property type="entry name" value="DcsG_Biosynth_Enzyme"/>
</dbReference>
<dbReference type="Proteomes" id="UP000266677">
    <property type="component" value="Unassembled WGS sequence"/>
</dbReference>
<dbReference type="Gene3D" id="3.40.50.20">
    <property type="match status" value="1"/>
</dbReference>
<reference evidence="1 2" key="1">
    <citation type="submission" date="2018-09" db="EMBL/GenBank/DDBJ databases">
        <title>YIM PH21274 draft genome.</title>
        <authorList>
            <person name="Miao C."/>
        </authorList>
    </citation>
    <scope>NUCLEOTIDE SEQUENCE [LARGE SCALE GENOMIC DNA]</scope>
    <source>
        <strain evidence="1 2">YIM PH 21724</strain>
    </source>
</reference>
<dbReference type="Gene3D" id="3.30.1490.20">
    <property type="entry name" value="ATP-grasp fold, A domain"/>
    <property type="match status" value="1"/>
</dbReference>
<dbReference type="AlphaFoldDB" id="A0A3A4KBV6"/>
<dbReference type="Gene3D" id="3.30.470.20">
    <property type="entry name" value="ATP-grasp fold, B domain"/>
    <property type="match status" value="1"/>
</dbReference>
<dbReference type="OrthoDB" id="3373978at2"/>
<dbReference type="SUPFAM" id="SSF56059">
    <property type="entry name" value="Glutathione synthetase ATP-binding domain-like"/>
    <property type="match status" value="1"/>
</dbReference>
<dbReference type="PANTHER" id="PTHR39217:SF1">
    <property type="entry name" value="GLUTATHIONE SYNTHETASE"/>
    <property type="match status" value="1"/>
</dbReference>
<gene>
    <name evidence="1" type="ORF">D5S18_07475</name>
</gene>
<comment type="caution">
    <text evidence="1">The sequence shown here is derived from an EMBL/GenBank/DDBJ whole genome shotgun (WGS) entry which is preliminary data.</text>
</comment>
<evidence type="ECO:0000313" key="2">
    <source>
        <dbReference type="Proteomes" id="UP000266677"/>
    </source>
</evidence>
<dbReference type="EMBL" id="QZFU01000015">
    <property type="protein sequence ID" value="RJO77578.1"/>
    <property type="molecule type" value="Genomic_DNA"/>
</dbReference>
<accession>A0A3A4KBV6</accession>
<dbReference type="PANTHER" id="PTHR39217">
    <property type="match status" value="1"/>
</dbReference>
<dbReference type="RefSeq" id="WP_120039102.1">
    <property type="nucleotide sequence ID" value="NZ_QZFU01000015.1"/>
</dbReference>
<evidence type="ECO:0008006" key="3">
    <source>
        <dbReference type="Google" id="ProtNLM"/>
    </source>
</evidence>
<name>A0A3A4KBV6_9NOCA</name>
<evidence type="ECO:0000313" key="1">
    <source>
        <dbReference type="EMBL" id="RJO77578.1"/>
    </source>
</evidence>
<organism evidence="1 2">
    <name type="scientific">Nocardia panacis</name>
    <dbReference type="NCBI Taxonomy" id="2340916"/>
    <lineage>
        <taxon>Bacteria</taxon>
        <taxon>Bacillati</taxon>
        <taxon>Actinomycetota</taxon>
        <taxon>Actinomycetes</taxon>
        <taxon>Mycobacteriales</taxon>
        <taxon>Nocardiaceae</taxon>
        <taxon>Nocardia</taxon>
    </lineage>
</organism>
<dbReference type="InterPro" id="IPR013815">
    <property type="entry name" value="ATP_grasp_subdomain_1"/>
</dbReference>
<proteinExistence type="predicted"/>
<protein>
    <recommendedName>
        <fullName evidence="3">Glutathione synthetase</fullName>
    </recommendedName>
</protein>